<dbReference type="EMBL" id="JBBPBM010000001">
    <property type="protein sequence ID" value="KAK8601538.1"/>
    <property type="molecule type" value="Genomic_DNA"/>
</dbReference>
<comment type="caution">
    <text evidence="1">The sequence shown here is derived from an EMBL/GenBank/DDBJ whole genome shotgun (WGS) entry which is preliminary data.</text>
</comment>
<reference evidence="1 2" key="1">
    <citation type="journal article" date="2024" name="G3 (Bethesda)">
        <title>Genome assembly of Hibiscus sabdariffa L. provides insights into metabolisms of medicinal natural products.</title>
        <authorList>
            <person name="Kim T."/>
        </authorList>
    </citation>
    <scope>NUCLEOTIDE SEQUENCE [LARGE SCALE GENOMIC DNA]</scope>
    <source>
        <strain evidence="1">TK-2024</strain>
        <tissue evidence="1">Old leaves</tissue>
    </source>
</reference>
<name>A0ABR2GF42_9ROSI</name>
<sequence>MTGFERRPKIFELGRHLPKANHYHHETTSYFFSPCSAISILLPFRSTRSLIHLSGFHHYFLCFDLDLSGL</sequence>
<gene>
    <name evidence="1" type="ORF">V6N12_051368</name>
</gene>
<protein>
    <submittedName>
        <fullName evidence="1">Uncharacterized protein</fullName>
    </submittedName>
</protein>
<organism evidence="1 2">
    <name type="scientific">Hibiscus sabdariffa</name>
    <name type="common">roselle</name>
    <dbReference type="NCBI Taxonomy" id="183260"/>
    <lineage>
        <taxon>Eukaryota</taxon>
        <taxon>Viridiplantae</taxon>
        <taxon>Streptophyta</taxon>
        <taxon>Embryophyta</taxon>
        <taxon>Tracheophyta</taxon>
        <taxon>Spermatophyta</taxon>
        <taxon>Magnoliopsida</taxon>
        <taxon>eudicotyledons</taxon>
        <taxon>Gunneridae</taxon>
        <taxon>Pentapetalae</taxon>
        <taxon>rosids</taxon>
        <taxon>malvids</taxon>
        <taxon>Malvales</taxon>
        <taxon>Malvaceae</taxon>
        <taxon>Malvoideae</taxon>
        <taxon>Hibiscus</taxon>
    </lineage>
</organism>
<dbReference type="Proteomes" id="UP001472677">
    <property type="component" value="Unassembled WGS sequence"/>
</dbReference>
<accession>A0ABR2GF42</accession>
<proteinExistence type="predicted"/>
<keyword evidence="2" id="KW-1185">Reference proteome</keyword>
<evidence type="ECO:0000313" key="1">
    <source>
        <dbReference type="EMBL" id="KAK8601538.1"/>
    </source>
</evidence>
<evidence type="ECO:0000313" key="2">
    <source>
        <dbReference type="Proteomes" id="UP001472677"/>
    </source>
</evidence>